<proteinExistence type="predicted"/>
<evidence type="ECO:0000256" key="2">
    <source>
        <dbReference type="SAM" id="SignalP"/>
    </source>
</evidence>
<gene>
    <name evidence="3" type="ORF">SAMN04488242_2858</name>
</gene>
<dbReference type="EMBL" id="FNGP01000006">
    <property type="protein sequence ID" value="SDL79822.1"/>
    <property type="molecule type" value="Genomic_DNA"/>
</dbReference>
<sequence length="219" mass="21875">MKRLVAGLAGLLLLTACAPTPGDPGPTEAPATSESVTAVPSATEQGSATESESAGTAPSATVEASPTSEASEEPASSPSPSESPVTVSPTAEPPAEAPASGWAIVDRKVSTESEADAAGLPSAVTQYVKSRLAEPCNVQFNLFAVHPDGYLVADESGICAGAALFVYGPDGSGRVSELVESTSVQPCSAFRNADVPTGVPKTKLLPDGLVCSDGGAKNY</sequence>
<keyword evidence="4" id="KW-1185">Reference proteome</keyword>
<evidence type="ECO:0000256" key="1">
    <source>
        <dbReference type="SAM" id="MobiDB-lite"/>
    </source>
</evidence>
<feature type="compositionally biased region" description="Polar residues" evidence="1">
    <location>
        <begin position="30"/>
        <end position="58"/>
    </location>
</feature>
<accession>A0A1G9MZX2</accession>
<feature type="signal peptide" evidence="2">
    <location>
        <begin position="1"/>
        <end position="18"/>
    </location>
</feature>
<dbReference type="PROSITE" id="PS51257">
    <property type="entry name" value="PROKAR_LIPOPROTEIN"/>
    <property type="match status" value="1"/>
</dbReference>
<dbReference type="OrthoDB" id="3732197at2"/>
<feature type="region of interest" description="Disordered" evidence="1">
    <location>
        <begin position="19"/>
        <end position="101"/>
    </location>
</feature>
<dbReference type="STRING" id="686624.SAMN04488242_2858"/>
<feature type="chain" id="PRO_5039726194" evidence="2">
    <location>
        <begin position="19"/>
        <end position="219"/>
    </location>
</feature>
<reference evidence="3 4" key="1">
    <citation type="submission" date="2016-10" db="EMBL/GenBank/DDBJ databases">
        <authorList>
            <person name="de Groot N.N."/>
        </authorList>
    </citation>
    <scope>NUCLEOTIDE SEQUENCE [LARGE SCALE GENOMIC DNA]</scope>
    <source>
        <strain evidence="3 4">CGMCC 1.9159</strain>
    </source>
</reference>
<dbReference type="RefSeq" id="WP_093253590.1">
    <property type="nucleotide sequence ID" value="NZ_FNGP01000006.1"/>
</dbReference>
<dbReference type="AlphaFoldDB" id="A0A1G9MZX2"/>
<evidence type="ECO:0000313" key="3">
    <source>
        <dbReference type="EMBL" id="SDL79822.1"/>
    </source>
</evidence>
<name>A0A1G9MZX2_9ACTN</name>
<evidence type="ECO:0000313" key="4">
    <source>
        <dbReference type="Proteomes" id="UP000199475"/>
    </source>
</evidence>
<protein>
    <submittedName>
        <fullName evidence="3">Uncharacterized protein</fullName>
    </submittedName>
</protein>
<feature type="compositionally biased region" description="Low complexity" evidence="1">
    <location>
        <begin position="59"/>
        <end position="90"/>
    </location>
</feature>
<keyword evidence="2" id="KW-0732">Signal</keyword>
<dbReference type="Proteomes" id="UP000199475">
    <property type="component" value="Unassembled WGS sequence"/>
</dbReference>
<organism evidence="3 4">
    <name type="scientific">Tessaracoccus oleiagri</name>
    <dbReference type="NCBI Taxonomy" id="686624"/>
    <lineage>
        <taxon>Bacteria</taxon>
        <taxon>Bacillati</taxon>
        <taxon>Actinomycetota</taxon>
        <taxon>Actinomycetes</taxon>
        <taxon>Propionibacteriales</taxon>
        <taxon>Propionibacteriaceae</taxon>
        <taxon>Tessaracoccus</taxon>
    </lineage>
</organism>